<gene>
    <name evidence="1" type="ORF">NHN17_21925</name>
</gene>
<protein>
    <submittedName>
        <fullName evidence="1">Uncharacterized protein</fullName>
    </submittedName>
</protein>
<proteinExistence type="predicted"/>
<dbReference type="Proteomes" id="UP001524460">
    <property type="component" value="Unassembled WGS sequence"/>
</dbReference>
<accession>A0ABT1N837</accession>
<evidence type="ECO:0000313" key="1">
    <source>
        <dbReference type="EMBL" id="MCQ1060707.1"/>
    </source>
</evidence>
<sequence length="54" mass="6025">MLVATRFGVSVLEVETIINVKRDTALTIIAEIKTEGEDIQTFGEEQNLAELVLY</sequence>
<keyword evidence="2" id="KW-1185">Reference proteome</keyword>
<evidence type="ECO:0000313" key="2">
    <source>
        <dbReference type="Proteomes" id="UP001524460"/>
    </source>
</evidence>
<organism evidence="1 2">
    <name type="scientific">Photobacterium pectinilyticum</name>
    <dbReference type="NCBI Taxonomy" id="2906793"/>
    <lineage>
        <taxon>Bacteria</taxon>
        <taxon>Pseudomonadati</taxon>
        <taxon>Pseudomonadota</taxon>
        <taxon>Gammaproteobacteria</taxon>
        <taxon>Vibrionales</taxon>
        <taxon>Vibrionaceae</taxon>
        <taxon>Photobacterium</taxon>
    </lineage>
</organism>
<dbReference type="RefSeq" id="WP_255044792.1">
    <property type="nucleotide sequence ID" value="NZ_JANEYT010000084.1"/>
</dbReference>
<name>A0ABT1N837_9GAMM</name>
<comment type="caution">
    <text evidence="1">The sequence shown here is derived from an EMBL/GenBank/DDBJ whole genome shotgun (WGS) entry which is preliminary data.</text>
</comment>
<reference evidence="1 2" key="1">
    <citation type="submission" date="2022-07" db="EMBL/GenBank/DDBJ databases">
        <title>Photobacterium pectinilyticum sp. nov., a marine bacterium isolated from surface seawater of Qingdao offshore.</title>
        <authorList>
            <person name="Wang X."/>
        </authorList>
    </citation>
    <scope>NUCLEOTIDE SEQUENCE [LARGE SCALE GENOMIC DNA]</scope>
    <source>
        <strain evidence="1 2">ZSDE20</strain>
    </source>
</reference>
<dbReference type="EMBL" id="JANEYT010000084">
    <property type="protein sequence ID" value="MCQ1060707.1"/>
    <property type="molecule type" value="Genomic_DNA"/>
</dbReference>